<comment type="caution">
    <text evidence="1">The sequence shown here is derived from an EMBL/GenBank/DDBJ whole genome shotgun (WGS) entry which is preliminary data.</text>
</comment>
<evidence type="ECO:0000313" key="1">
    <source>
        <dbReference type="EMBL" id="KAG5624284.1"/>
    </source>
</evidence>
<reference evidence="1 2" key="1">
    <citation type="submission" date="2020-09" db="EMBL/GenBank/DDBJ databases">
        <title>De no assembly of potato wild relative species, Solanum commersonii.</title>
        <authorList>
            <person name="Cho K."/>
        </authorList>
    </citation>
    <scope>NUCLEOTIDE SEQUENCE [LARGE SCALE GENOMIC DNA]</scope>
    <source>
        <strain evidence="1">LZ3.2</strain>
        <tissue evidence="1">Leaf</tissue>
    </source>
</reference>
<dbReference type="EMBL" id="JACXVP010000002">
    <property type="protein sequence ID" value="KAG5624284.1"/>
    <property type="molecule type" value="Genomic_DNA"/>
</dbReference>
<keyword evidence="2" id="KW-1185">Reference proteome</keyword>
<dbReference type="AlphaFoldDB" id="A0A9J6AIX8"/>
<organism evidence="1 2">
    <name type="scientific">Solanum commersonii</name>
    <name type="common">Commerson's wild potato</name>
    <name type="synonym">Commerson's nightshade</name>
    <dbReference type="NCBI Taxonomy" id="4109"/>
    <lineage>
        <taxon>Eukaryota</taxon>
        <taxon>Viridiplantae</taxon>
        <taxon>Streptophyta</taxon>
        <taxon>Embryophyta</taxon>
        <taxon>Tracheophyta</taxon>
        <taxon>Spermatophyta</taxon>
        <taxon>Magnoliopsida</taxon>
        <taxon>eudicotyledons</taxon>
        <taxon>Gunneridae</taxon>
        <taxon>Pentapetalae</taxon>
        <taxon>asterids</taxon>
        <taxon>lamiids</taxon>
        <taxon>Solanales</taxon>
        <taxon>Solanaceae</taxon>
        <taxon>Solanoideae</taxon>
        <taxon>Solaneae</taxon>
        <taxon>Solanum</taxon>
    </lineage>
</organism>
<gene>
    <name evidence="1" type="ORF">H5410_009502</name>
</gene>
<proteinExistence type="predicted"/>
<name>A0A9J6AIX8_SOLCO</name>
<sequence length="81" mass="8943">MSITANVCEEVRDGKGKLAMLYPVDDRNGNIFIEKCVDVLYTANITSILHALKCCFSPTIIYVVIIKSKTAATWHPSIPIS</sequence>
<accession>A0A9J6AIX8</accession>
<dbReference type="Proteomes" id="UP000824120">
    <property type="component" value="Chromosome 2"/>
</dbReference>
<protein>
    <submittedName>
        <fullName evidence="1">Uncharacterized protein</fullName>
    </submittedName>
</protein>
<evidence type="ECO:0000313" key="2">
    <source>
        <dbReference type="Proteomes" id="UP000824120"/>
    </source>
</evidence>